<feature type="compositionally biased region" description="Polar residues" evidence="1">
    <location>
        <begin position="24"/>
        <end position="37"/>
    </location>
</feature>
<proteinExistence type="predicted"/>
<comment type="caution">
    <text evidence="2">The sequence shown here is derived from an EMBL/GenBank/DDBJ whole genome shotgun (WGS) entry which is preliminary data.</text>
</comment>
<name>A0A2P5BF36_PARAD</name>
<keyword evidence="3" id="KW-1185">Reference proteome</keyword>
<evidence type="ECO:0000313" key="3">
    <source>
        <dbReference type="Proteomes" id="UP000237105"/>
    </source>
</evidence>
<evidence type="ECO:0000313" key="2">
    <source>
        <dbReference type="EMBL" id="PON47366.1"/>
    </source>
</evidence>
<reference evidence="3" key="1">
    <citation type="submission" date="2016-06" db="EMBL/GenBank/DDBJ databases">
        <title>Parallel loss of symbiosis genes in relatives of nitrogen-fixing non-legume Parasponia.</title>
        <authorList>
            <person name="Van Velzen R."/>
            <person name="Holmer R."/>
            <person name="Bu F."/>
            <person name="Rutten L."/>
            <person name="Van Zeijl A."/>
            <person name="Liu W."/>
            <person name="Santuari L."/>
            <person name="Cao Q."/>
            <person name="Sharma T."/>
            <person name="Shen D."/>
            <person name="Roswanjaya Y."/>
            <person name="Wardhani T."/>
            <person name="Kalhor M.S."/>
            <person name="Jansen J."/>
            <person name="Van den Hoogen J."/>
            <person name="Gungor B."/>
            <person name="Hartog M."/>
            <person name="Hontelez J."/>
            <person name="Verver J."/>
            <person name="Yang W.-C."/>
            <person name="Schijlen E."/>
            <person name="Repin R."/>
            <person name="Schilthuizen M."/>
            <person name="Schranz E."/>
            <person name="Heidstra R."/>
            <person name="Miyata K."/>
            <person name="Fedorova E."/>
            <person name="Kohlen W."/>
            <person name="Bisseling T."/>
            <person name="Smit S."/>
            <person name="Geurts R."/>
        </authorList>
    </citation>
    <scope>NUCLEOTIDE SEQUENCE [LARGE SCALE GENOMIC DNA]</scope>
    <source>
        <strain evidence="3">cv. WU1-14</strain>
    </source>
</reference>
<gene>
    <name evidence="2" type="ORF">PanWU01x14_244500</name>
</gene>
<feature type="region of interest" description="Disordered" evidence="1">
    <location>
        <begin position="24"/>
        <end position="44"/>
    </location>
</feature>
<protein>
    <submittedName>
        <fullName evidence="2">Uncharacterized protein</fullName>
    </submittedName>
</protein>
<evidence type="ECO:0000256" key="1">
    <source>
        <dbReference type="SAM" id="MobiDB-lite"/>
    </source>
</evidence>
<dbReference type="EMBL" id="JXTB01000295">
    <property type="protein sequence ID" value="PON47366.1"/>
    <property type="molecule type" value="Genomic_DNA"/>
</dbReference>
<sequence length="162" mass="17985">MFFPSGLNHGSLIRHHPTHFGPTFSTRFHSGGSNTTRSCHRPGYADPTRTRSILRLETSSTWCRFMAQPLASGAHSSLLLCGQPLDDDLVRVLDIDGDYINLRARRSKARSSAGVYDPLANRVPGDRECVPVIDFSPVRTVEVHDGNAGEFHLSDEVISRRE</sequence>
<accession>A0A2P5BF36</accession>
<dbReference type="AlphaFoldDB" id="A0A2P5BF36"/>
<organism evidence="2 3">
    <name type="scientific">Parasponia andersonii</name>
    <name type="common">Sponia andersonii</name>
    <dbReference type="NCBI Taxonomy" id="3476"/>
    <lineage>
        <taxon>Eukaryota</taxon>
        <taxon>Viridiplantae</taxon>
        <taxon>Streptophyta</taxon>
        <taxon>Embryophyta</taxon>
        <taxon>Tracheophyta</taxon>
        <taxon>Spermatophyta</taxon>
        <taxon>Magnoliopsida</taxon>
        <taxon>eudicotyledons</taxon>
        <taxon>Gunneridae</taxon>
        <taxon>Pentapetalae</taxon>
        <taxon>rosids</taxon>
        <taxon>fabids</taxon>
        <taxon>Rosales</taxon>
        <taxon>Cannabaceae</taxon>
        <taxon>Parasponia</taxon>
    </lineage>
</organism>
<dbReference type="Proteomes" id="UP000237105">
    <property type="component" value="Unassembled WGS sequence"/>
</dbReference>